<dbReference type="SUPFAM" id="SSF55961">
    <property type="entry name" value="Bet v1-like"/>
    <property type="match status" value="1"/>
</dbReference>
<dbReference type="Pfam" id="PF10604">
    <property type="entry name" value="Polyketide_cyc2"/>
    <property type="match status" value="1"/>
</dbReference>
<dbReference type="OrthoDB" id="4483486at2"/>
<dbReference type="RefSeq" id="WP_034717023.1">
    <property type="nucleotide sequence ID" value="NZ_AWQS01000095.1"/>
</dbReference>
<reference evidence="2" key="1">
    <citation type="submission" date="2013-08" db="EMBL/GenBank/DDBJ databases">
        <title>Intrasporangium oryzae NRRL B-24470.</title>
        <authorList>
            <person name="Liu H."/>
            <person name="Wang G."/>
        </authorList>
    </citation>
    <scope>NUCLEOTIDE SEQUENCE [LARGE SCALE GENOMIC DNA]</scope>
    <source>
        <strain evidence="2">Q5-1</strain>
    </source>
</reference>
<dbReference type="PATRIC" id="fig|584657.3.peg.2428"/>
<keyword evidence="2" id="KW-1185">Reference proteome</keyword>
<dbReference type="InterPro" id="IPR019587">
    <property type="entry name" value="Polyketide_cyclase/dehydratase"/>
</dbReference>
<organism evidence="1 2">
    <name type="scientific">Intrasporangium chromatireducens Q5-1</name>
    <dbReference type="NCBI Taxonomy" id="584657"/>
    <lineage>
        <taxon>Bacteria</taxon>
        <taxon>Bacillati</taxon>
        <taxon>Actinomycetota</taxon>
        <taxon>Actinomycetes</taxon>
        <taxon>Micrococcales</taxon>
        <taxon>Intrasporangiaceae</taxon>
        <taxon>Intrasporangium</taxon>
    </lineage>
</organism>
<dbReference type="EMBL" id="AWQS01000095">
    <property type="protein sequence ID" value="EWT05679.1"/>
    <property type="molecule type" value="Genomic_DNA"/>
</dbReference>
<gene>
    <name evidence="1" type="ORF">N864_03000</name>
</gene>
<dbReference type="AlphaFoldDB" id="W9GP64"/>
<name>W9GP64_9MICO</name>
<dbReference type="Proteomes" id="UP000019494">
    <property type="component" value="Unassembled WGS sequence"/>
</dbReference>
<protein>
    <submittedName>
        <fullName evidence="1">Polyketide cyclase</fullName>
    </submittedName>
</protein>
<accession>W9GP64</accession>
<dbReference type="InterPro" id="IPR023393">
    <property type="entry name" value="START-like_dom_sf"/>
</dbReference>
<dbReference type="Gene3D" id="3.30.530.20">
    <property type="match status" value="1"/>
</dbReference>
<sequence length="154" mass="16832">MSRTVKLFRCSPEQIFKVLSDGWSYASWVVGASRIRDVDSTWPAKDSQIHHSVGSWPILLNDTTTVAAIDAPHSLTLRARAWPFGEAEVVIECEPEGPGVTRVTMVEHPEGGPAKLLPPPLTDPVLHARNSEALRRLAYLAERGGHATSRSSAE</sequence>
<evidence type="ECO:0000313" key="2">
    <source>
        <dbReference type="Proteomes" id="UP000019494"/>
    </source>
</evidence>
<proteinExistence type="predicted"/>
<evidence type="ECO:0000313" key="1">
    <source>
        <dbReference type="EMBL" id="EWT05679.1"/>
    </source>
</evidence>
<dbReference type="CDD" id="cd07812">
    <property type="entry name" value="SRPBCC"/>
    <property type="match status" value="1"/>
</dbReference>
<comment type="caution">
    <text evidence="1">The sequence shown here is derived from an EMBL/GenBank/DDBJ whole genome shotgun (WGS) entry which is preliminary data.</text>
</comment>